<keyword evidence="2" id="KW-1185">Reference proteome</keyword>
<gene>
    <name evidence="1" type="ORF">DPEC_G00166590</name>
</gene>
<evidence type="ECO:0000313" key="1">
    <source>
        <dbReference type="EMBL" id="KAJ8003168.1"/>
    </source>
</evidence>
<name>A0ACC2GHT7_DALPE</name>
<sequence length="181" mass="20809">MDAKERHLPDSGENVVDMVDLEEESFAVSNSSDADAAFDAVIGSIEDLIMEDEFQTLQQSFLEKHYKEFDDSEENKLAYTTIFDEYIELLEKHLEQQLIERIPGFNMITFTHLLKQHKDEVSGDIFDMLLTFTDFMAFKEMFIDFRAEKEGRGLDLSQGLVVRSLSSTSSKRITSRTTAQL</sequence>
<organism evidence="1 2">
    <name type="scientific">Dallia pectoralis</name>
    <name type="common">Alaska blackfish</name>
    <dbReference type="NCBI Taxonomy" id="75939"/>
    <lineage>
        <taxon>Eukaryota</taxon>
        <taxon>Metazoa</taxon>
        <taxon>Chordata</taxon>
        <taxon>Craniata</taxon>
        <taxon>Vertebrata</taxon>
        <taxon>Euteleostomi</taxon>
        <taxon>Actinopterygii</taxon>
        <taxon>Neopterygii</taxon>
        <taxon>Teleostei</taxon>
        <taxon>Protacanthopterygii</taxon>
        <taxon>Esociformes</taxon>
        <taxon>Umbridae</taxon>
        <taxon>Dallia</taxon>
    </lineage>
</organism>
<reference evidence="1" key="1">
    <citation type="submission" date="2021-05" db="EMBL/GenBank/DDBJ databases">
        <authorList>
            <person name="Pan Q."/>
            <person name="Jouanno E."/>
            <person name="Zahm M."/>
            <person name="Klopp C."/>
            <person name="Cabau C."/>
            <person name="Louis A."/>
            <person name="Berthelot C."/>
            <person name="Parey E."/>
            <person name="Roest Crollius H."/>
            <person name="Montfort J."/>
            <person name="Robinson-Rechavi M."/>
            <person name="Bouchez O."/>
            <person name="Lampietro C."/>
            <person name="Lopez Roques C."/>
            <person name="Donnadieu C."/>
            <person name="Postlethwait J."/>
            <person name="Bobe J."/>
            <person name="Dillon D."/>
            <person name="Chandos A."/>
            <person name="von Hippel F."/>
            <person name="Guiguen Y."/>
        </authorList>
    </citation>
    <scope>NUCLEOTIDE SEQUENCE</scope>
    <source>
        <strain evidence="1">YG-Jan2019</strain>
    </source>
</reference>
<protein>
    <submittedName>
        <fullName evidence="1">Uncharacterized protein</fullName>
    </submittedName>
</protein>
<evidence type="ECO:0000313" key="2">
    <source>
        <dbReference type="Proteomes" id="UP001157502"/>
    </source>
</evidence>
<dbReference type="Proteomes" id="UP001157502">
    <property type="component" value="Chromosome 13"/>
</dbReference>
<accession>A0ACC2GHT7</accession>
<dbReference type="EMBL" id="CM055740">
    <property type="protein sequence ID" value="KAJ8003168.1"/>
    <property type="molecule type" value="Genomic_DNA"/>
</dbReference>
<proteinExistence type="predicted"/>
<comment type="caution">
    <text evidence="1">The sequence shown here is derived from an EMBL/GenBank/DDBJ whole genome shotgun (WGS) entry which is preliminary data.</text>
</comment>